<dbReference type="InterPro" id="IPR011009">
    <property type="entry name" value="Kinase-like_dom_sf"/>
</dbReference>
<sequence length="233" mass="26657">METRRRNLQDLASMEHSFAGFPTRVPSSGWEGSGTSDVHRVRSMEDPPTRRPDHLIGMEGRSRADLRTDHQSEPRNGDHNGALQIPYVMKKVTLMTNSQRGRPTVVGVVVGTAAGQSLCIRAGIQPNNYRRISGKLPKATYQKFPCGHALPEKRHNVCFTHTDLRPQTIIVRGGSITGIIDWELSGWYPEYWEFAKSLYVWRWQNDWVDYLTKALKPYYNEYAVHSFLAEALW</sequence>
<gene>
    <name evidence="3" type="ORF">PDE_02762</name>
</gene>
<accession>S8APH7</accession>
<dbReference type="InterPro" id="IPR051678">
    <property type="entry name" value="AGP_Transferase"/>
</dbReference>
<evidence type="ECO:0000259" key="2">
    <source>
        <dbReference type="Pfam" id="PF01636"/>
    </source>
</evidence>
<dbReference type="SUPFAM" id="SSF56112">
    <property type="entry name" value="Protein kinase-like (PK-like)"/>
    <property type="match status" value="1"/>
</dbReference>
<evidence type="ECO:0000313" key="3">
    <source>
        <dbReference type="EMBL" id="EPS27818.1"/>
    </source>
</evidence>
<dbReference type="Proteomes" id="UP000019376">
    <property type="component" value="Unassembled WGS sequence"/>
</dbReference>
<proteinExistence type="predicted"/>
<name>S8APH7_PENO1</name>
<organism evidence="3 4">
    <name type="scientific">Penicillium oxalicum (strain 114-2 / CGMCC 5302)</name>
    <name type="common">Penicillium decumbens</name>
    <dbReference type="NCBI Taxonomy" id="933388"/>
    <lineage>
        <taxon>Eukaryota</taxon>
        <taxon>Fungi</taxon>
        <taxon>Dikarya</taxon>
        <taxon>Ascomycota</taxon>
        <taxon>Pezizomycotina</taxon>
        <taxon>Eurotiomycetes</taxon>
        <taxon>Eurotiomycetidae</taxon>
        <taxon>Eurotiales</taxon>
        <taxon>Aspergillaceae</taxon>
        <taxon>Penicillium</taxon>
    </lineage>
</organism>
<protein>
    <recommendedName>
        <fullName evidence="2">Aminoglycoside phosphotransferase domain-containing protein</fullName>
    </recommendedName>
</protein>
<dbReference type="OrthoDB" id="4359084at2759"/>
<feature type="domain" description="Aminoglycoside phosphotransferase" evidence="2">
    <location>
        <begin position="154"/>
        <end position="222"/>
    </location>
</feature>
<reference evidence="3 4" key="1">
    <citation type="journal article" date="2013" name="PLoS ONE">
        <title>Genomic and secretomic analyses reveal unique features of the lignocellulolytic enzyme system of Penicillium decumbens.</title>
        <authorList>
            <person name="Liu G."/>
            <person name="Zhang L."/>
            <person name="Wei X."/>
            <person name="Zou G."/>
            <person name="Qin Y."/>
            <person name="Ma L."/>
            <person name="Li J."/>
            <person name="Zheng H."/>
            <person name="Wang S."/>
            <person name="Wang C."/>
            <person name="Xun L."/>
            <person name="Zhao G.-P."/>
            <person name="Zhou Z."/>
            <person name="Qu Y."/>
        </authorList>
    </citation>
    <scope>NUCLEOTIDE SEQUENCE [LARGE SCALE GENOMIC DNA]</scope>
    <source>
        <strain evidence="4">114-2 / CGMCC 5302</strain>
    </source>
</reference>
<dbReference type="PANTHER" id="PTHR21310:SF15">
    <property type="entry name" value="AMINOGLYCOSIDE PHOSPHOTRANSFERASE DOMAIN-CONTAINING PROTEIN"/>
    <property type="match status" value="1"/>
</dbReference>
<evidence type="ECO:0000256" key="1">
    <source>
        <dbReference type="SAM" id="MobiDB-lite"/>
    </source>
</evidence>
<dbReference type="Gene3D" id="3.90.1200.10">
    <property type="match status" value="1"/>
</dbReference>
<dbReference type="Pfam" id="PF01636">
    <property type="entry name" value="APH"/>
    <property type="match status" value="1"/>
</dbReference>
<dbReference type="InterPro" id="IPR002575">
    <property type="entry name" value="Aminoglycoside_PTrfase"/>
</dbReference>
<dbReference type="AlphaFoldDB" id="S8APH7"/>
<feature type="compositionally biased region" description="Basic and acidic residues" evidence="1">
    <location>
        <begin position="37"/>
        <end position="78"/>
    </location>
</feature>
<dbReference type="EMBL" id="KB644410">
    <property type="protein sequence ID" value="EPS27818.1"/>
    <property type="molecule type" value="Genomic_DNA"/>
</dbReference>
<feature type="region of interest" description="Disordered" evidence="1">
    <location>
        <begin position="19"/>
        <end position="81"/>
    </location>
</feature>
<dbReference type="PANTHER" id="PTHR21310">
    <property type="entry name" value="AMINOGLYCOSIDE PHOSPHOTRANSFERASE-RELATED-RELATED"/>
    <property type="match status" value="1"/>
</dbReference>
<dbReference type="HOGENOM" id="CLU_1190253_0_0_1"/>
<keyword evidence="4" id="KW-1185">Reference proteome</keyword>
<evidence type="ECO:0000313" key="4">
    <source>
        <dbReference type="Proteomes" id="UP000019376"/>
    </source>
</evidence>